<dbReference type="Proteomes" id="UP000001975">
    <property type="component" value="Chromosome"/>
</dbReference>
<dbReference type="EMBL" id="AM180088">
    <property type="protein sequence ID" value="CAJ51440.1"/>
    <property type="molecule type" value="Genomic_DNA"/>
</dbReference>
<dbReference type="AlphaFoldDB" id="Q18KK6"/>
<evidence type="ECO:0000313" key="2">
    <source>
        <dbReference type="Proteomes" id="UP000001975"/>
    </source>
</evidence>
<organism evidence="1 2">
    <name type="scientific">Haloquadratum walsbyi (strain DSM 16790 / HBSQ001)</name>
    <dbReference type="NCBI Taxonomy" id="362976"/>
    <lineage>
        <taxon>Archaea</taxon>
        <taxon>Methanobacteriati</taxon>
        <taxon>Methanobacteriota</taxon>
        <taxon>Stenosarchaea group</taxon>
        <taxon>Halobacteria</taxon>
        <taxon>Halobacteriales</taxon>
        <taxon>Haloferacaceae</taxon>
        <taxon>Haloquadratum</taxon>
    </lineage>
</organism>
<sequence length="129" mass="14389">MNRSGKLLEHTQTSQPEDVTAWCHTASASASASADKVHPSVFDITVIASVSLVTQTNWNRTEHTLPFSTLVSTVLQTSTHRMVILPTTVEHSRTYTDILNHPLSSEESRSLPRRNPRLSAPISYRMFTD</sequence>
<dbReference type="HOGENOM" id="CLU_1987584_0_0_2"/>
<name>Q18KK6_HALWD</name>
<dbReference type="STRING" id="362976.HQ_1311A"/>
<keyword evidence="2" id="KW-1185">Reference proteome</keyword>
<protein>
    <submittedName>
        <fullName evidence="1">Uncharacterized protein</fullName>
    </submittedName>
</protein>
<accession>Q18KK6</accession>
<gene>
    <name evidence="1" type="ordered locus">HQ_1311A</name>
</gene>
<proteinExistence type="predicted"/>
<dbReference type="KEGG" id="hwa:HQ_1311A"/>
<evidence type="ECO:0000313" key="1">
    <source>
        <dbReference type="EMBL" id="CAJ51440.1"/>
    </source>
</evidence>
<reference evidence="1 2" key="1">
    <citation type="journal article" date="2006" name="BMC Genomics">
        <title>The genome of the square archaeon Haloquadratum walsbyi: life at the limits of water activity.</title>
        <authorList>
            <person name="Bolhuis H.H."/>
            <person name="Palm P.P."/>
            <person name="Wende A.W."/>
            <person name="Falb M.M."/>
            <person name="Rampp M.M."/>
            <person name="Rodriguez-Valera F.F."/>
            <person name="Pfeiffer F.F."/>
            <person name="Oesterhelt D.D."/>
        </authorList>
    </citation>
    <scope>NUCLEOTIDE SEQUENCE [LARGE SCALE GENOMIC DNA]</scope>
    <source>
        <strain evidence="2">DSM 16790 / HBSQ001</strain>
    </source>
</reference>